<keyword evidence="3" id="KW-1185">Reference proteome</keyword>
<protein>
    <recommendedName>
        <fullName evidence="1">DUF7582 domain-containing protein</fullName>
    </recommendedName>
</protein>
<proteinExistence type="predicted"/>
<evidence type="ECO:0000259" key="1">
    <source>
        <dbReference type="Pfam" id="PF24483"/>
    </source>
</evidence>
<dbReference type="OrthoDB" id="3348320at2759"/>
<accession>A0A0P7BC26</accession>
<reference evidence="2 3" key="1">
    <citation type="submission" date="2015-09" db="EMBL/GenBank/DDBJ databases">
        <title>Draft genome of a European isolate of the apple canker pathogen Neonectria ditissima.</title>
        <authorList>
            <person name="Gomez-Cortecero A."/>
            <person name="Harrison R.J."/>
            <person name="Armitage A.D."/>
        </authorList>
    </citation>
    <scope>NUCLEOTIDE SEQUENCE [LARGE SCALE GENOMIC DNA]</scope>
    <source>
        <strain evidence="2 3">R09/05</strain>
    </source>
</reference>
<evidence type="ECO:0000313" key="3">
    <source>
        <dbReference type="Proteomes" id="UP000050424"/>
    </source>
</evidence>
<name>A0A0P7BC26_9HYPO</name>
<dbReference type="InterPro" id="IPR056004">
    <property type="entry name" value="DUF7582"/>
</dbReference>
<feature type="domain" description="DUF7582" evidence="1">
    <location>
        <begin position="55"/>
        <end position="247"/>
    </location>
</feature>
<organism evidence="2 3">
    <name type="scientific">Neonectria ditissima</name>
    <dbReference type="NCBI Taxonomy" id="78410"/>
    <lineage>
        <taxon>Eukaryota</taxon>
        <taxon>Fungi</taxon>
        <taxon>Dikarya</taxon>
        <taxon>Ascomycota</taxon>
        <taxon>Pezizomycotina</taxon>
        <taxon>Sordariomycetes</taxon>
        <taxon>Hypocreomycetidae</taxon>
        <taxon>Hypocreales</taxon>
        <taxon>Nectriaceae</taxon>
        <taxon>Neonectria</taxon>
    </lineage>
</organism>
<dbReference type="AlphaFoldDB" id="A0A0P7BC26"/>
<sequence length="252" mass="28271">MGCETSRPSRSRRQGGIRNLTISAPQNIPTSIPRTRVDENGRPVQAVTRTVSREVLLAALNHVSAYISERGQHVSFITTGGAVSTLYLQSRPTTHDVDVFGSDFDNNARNIVNDAMEDAQVHIPALGTDWLNTSVQIWIPEPFHTELTVAARQQNVKVFDGPGLTIYAAPWEFAFSSKICRLLKGADEFRSYDLADAVSFIHEFILNHGNEPVAVDTALGWARHYTYRTNPHVLLTLVNEEYRRRYDMDAFV</sequence>
<dbReference type="Pfam" id="PF24483">
    <property type="entry name" value="DUF7582"/>
    <property type="match status" value="1"/>
</dbReference>
<dbReference type="EMBL" id="LKCW01000148">
    <property type="protein sequence ID" value="KPM37977.1"/>
    <property type="molecule type" value="Genomic_DNA"/>
</dbReference>
<comment type="caution">
    <text evidence="2">The sequence shown here is derived from an EMBL/GenBank/DDBJ whole genome shotgun (WGS) entry which is preliminary data.</text>
</comment>
<evidence type="ECO:0000313" key="2">
    <source>
        <dbReference type="EMBL" id="KPM37977.1"/>
    </source>
</evidence>
<dbReference type="Proteomes" id="UP000050424">
    <property type="component" value="Unassembled WGS sequence"/>
</dbReference>
<gene>
    <name evidence="2" type="ORF">AK830_g8600</name>
</gene>
<dbReference type="STRING" id="78410.A0A0P7BC26"/>